<evidence type="ECO:0000259" key="3">
    <source>
        <dbReference type="SMART" id="SM00062"/>
    </source>
</evidence>
<dbReference type="PANTHER" id="PTHR35936">
    <property type="entry name" value="MEMBRANE-BOUND LYTIC MUREIN TRANSGLYCOSYLASE F"/>
    <property type="match status" value="1"/>
</dbReference>
<feature type="chain" id="PRO_5001855589" evidence="2">
    <location>
        <begin position="23"/>
        <end position="282"/>
    </location>
</feature>
<dbReference type="EMBL" id="CCNB01000019">
    <property type="protein sequence ID" value="CDX39588.1"/>
    <property type="molecule type" value="Genomic_DNA"/>
</dbReference>
<feature type="signal peptide" evidence="2">
    <location>
        <begin position="1"/>
        <end position="22"/>
    </location>
</feature>
<evidence type="ECO:0000256" key="2">
    <source>
        <dbReference type="SAM" id="SignalP"/>
    </source>
</evidence>
<feature type="domain" description="Solute-binding protein family 3/N-terminal" evidence="3">
    <location>
        <begin position="27"/>
        <end position="275"/>
    </location>
</feature>
<dbReference type="SUPFAM" id="SSF53850">
    <property type="entry name" value="Periplasmic binding protein-like II"/>
    <property type="match status" value="1"/>
</dbReference>
<dbReference type="SMART" id="SM00062">
    <property type="entry name" value="PBPb"/>
    <property type="match status" value="1"/>
</dbReference>
<gene>
    <name evidence="4" type="ORF">MPLDJ20_260053</name>
</gene>
<accession>A0A090F6Z0</accession>
<reference evidence="4 5" key="1">
    <citation type="submission" date="2014-08" db="EMBL/GenBank/DDBJ databases">
        <authorList>
            <person name="Moulin Lionel"/>
        </authorList>
    </citation>
    <scope>NUCLEOTIDE SEQUENCE [LARGE SCALE GENOMIC DNA]</scope>
</reference>
<sequence>MRIPLAIAVAIASLTLAFPAGAQSERVISIASEGASPPWDGTDDKGELYGYDIDVGRELCRRIAIKCTFVPQDWDGIIPALLVGKFDVIMSGMAITEKRKQSIAFSVPYASGFNQFVVRKELGLDPGDTKQKVNLSTVGDKEKAAIEHLRSTLSGKAIAVLRSSNSEAVVKQLMGDVVTIRSYDSLDNMKLDLAAGRVDGGLADYFTWRDFLETPSGSGAAFFGPELKGGLWGPGVGAGMRKDDTELLNKFNAAIDAATKDGTIKALSLKWFKTDISPAVTN</sequence>
<name>A0A090F6Z0_MESPL</name>
<evidence type="ECO:0000313" key="4">
    <source>
        <dbReference type="EMBL" id="CDX39588.1"/>
    </source>
</evidence>
<evidence type="ECO:0000256" key="1">
    <source>
        <dbReference type="ARBA" id="ARBA00022729"/>
    </source>
</evidence>
<proteinExistence type="predicted"/>
<protein>
    <submittedName>
        <fullName evidence="4">Periplasmic component of amino acid ABC-type transporter/signal transduction system</fullName>
    </submittedName>
</protein>
<dbReference type="Gene3D" id="3.40.190.10">
    <property type="entry name" value="Periplasmic binding protein-like II"/>
    <property type="match status" value="2"/>
</dbReference>
<dbReference type="PANTHER" id="PTHR35936:SF17">
    <property type="entry name" value="ARGININE-BINDING EXTRACELLULAR PROTEIN ARTP"/>
    <property type="match status" value="1"/>
</dbReference>
<organism evidence="4 5">
    <name type="scientific">Mesorhizobium plurifarium</name>
    <dbReference type="NCBI Taxonomy" id="69974"/>
    <lineage>
        <taxon>Bacteria</taxon>
        <taxon>Pseudomonadati</taxon>
        <taxon>Pseudomonadota</taxon>
        <taxon>Alphaproteobacteria</taxon>
        <taxon>Hyphomicrobiales</taxon>
        <taxon>Phyllobacteriaceae</taxon>
        <taxon>Mesorhizobium</taxon>
    </lineage>
</organism>
<dbReference type="InterPro" id="IPR001638">
    <property type="entry name" value="Solute-binding_3/MltF_N"/>
</dbReference>
<keyword evidence="1 2" id="KW-0732">Signal</keyword>
<evidence type="ECO:0000313" key="5">
    <source>
        <dbReference type="Proteomes" id="UP000046373"/>
    </source>
</evidence>
<dbReference type="AlphaFoldDB" id="A0A090F6Z0"/>
<dbReference type="Pfam" id="PF00497">
    <property type="entry name" value="SBP_bac_3"/>
    <property type="match status" value="1"/>
</dbReference>
<dbReference type="Proteomes" id="UP000046373">
    <property type="component" value="Unassembled WGS sequence"/>
</dbReference>